<sequence>MAATTVPEVVLHSSYGQRKMPVMGLGTAPEATSTVTTKDAVLEAIKQGYRHFDAASAYGVEQSVGEAIAAALKLGLIASRDDLFITSKLWVTDNHPETIVPALQKSLRTLQLEYLDLFLIHWPIATKPGKVVYPIEVSEIVEFDMKGVWGSMEECQRLGLTKAIGVSNFSIKKLEKLLDFATIPPAVNQVEVNLGWQQEKLRDFCKAKGITITAFSPLRKGASRGTNFVMDNDVLKELADTHGKTVAQICLRWIYEQGLTFVVKSYDKERMKQNLGIFDWSLTEDDYKKISEIYQERLIKGPTKPLLDDLWDDEREVS</sequence>
<dbReference type="OrthoDB" id="416253at2759"/>
<dbReference type="PANTHER" id="PTHR11732">
    <property type="entry name" value="ALDO/KETO REDUCTASE"/>
    <property type="match status" value="1"/>
</dbReference>
<dbReference type="Pfam" id="PF00248">
    <property type="entry name" value="Aldo_ket_red"/>
    <property type="match status" value="1"/>
</dbReference>
<gene>
    <name evidence="8" type="primary">LOC113856140</name>
</gene>
<dbReference type="PROSITE" id="PS00063">
    <property type="entry name" value="ALDOKETO_REDUCTASE_3"/>
    <property type="match status" value="1"/>
</dbReference>
<evidence type="ECO:0000256" key="1">
    <source>
        <dbReference type="ARBA" id="ARBA00007905"/>
    </source>
</evidence>
<keyword evidence="2" id="KW-0521">NADP</keyword>
<evidence type="ECO:0000256" key="3">
    <source>
        <dbReference type="PIRSR" id="PIRSR000097-1"/>
    </source>
</evidence>
<feature type="active site" description="Proton donor" evidence="3">
    <location>
        <position position="58"/>
    </location>
</feature>
<dbReference type="SUPFAM" id="SSF51430">
    <property type="entry name" value="NAD(P)-linked oxidoreductase"/>
    <property type="match status" value="1"/>
</dbReference>
<dbReference type="GeneID" id="113856140"/>
<proteinExistence type="inferred from homology"/>
<dbReference type="CDD" id="cd19124">
    <property type="entry name" value="AKR_AKR4A_4B"/>
    <property type="match status" value="1"/>
</dbReference>
<evidence type="ECO:0000259" key="6">
    <source>
        <dbReference type="Pfam" id="PF00248"/>
    </source>
</evidence>
<organism evidence="7 8">
    <name type="scientific">Abrus precatorius</name>
    <name type="common">Indian licorice</name>
    <name type="synonym">Glycine abrus</name>
    <dbReference type="NCBI Taxonomy" id="3816"/>
    <lineage>
        <taxon>Eukaryota</taxon>
        <taxon>Viridiplantae</taxon>
        <taxon>Streptophyta</taxon>
        <taxon>Embryophyta</taxon>
        <taxon>Tracheophyta</taxon>
        <taxon>Spermatophyta</taxon>
        <taxon>Magnoliopsida</taxon>
        <taxon>eudicotyledons</taxon>
        <taxon>Gunneridae</taxon>
        <taxon>Pentapetalae</taxon>
        <taxon>rosids</taxon>
        <taxon>fabids</taxon>
        <taxon>Fabales</taxon>
        <taxon>Fabaceae</taxon>
        <taxon>Papilionoideae</taxon>
        <taxon>50 kb inversion clade</taxon>
        <taxon>NPAAA clade</taxon>
        <taxon>indigoferoid/millettioid clade</taxon>
        <taxon>Abreae</taxon>
        <taxon>Abrus</taxon>
    </lineage>
</organism>
<dbReference type="InterPro" id="IPR023210">
    <property type="entry name" value="NADP_OxRdtase_dom"/>
</dbReference>
<comment type="similarity">
    <text evidence="1">Belongs to the aldo/keto reductase family.</text>
</comment>
<dbReference type="RefSeq" id="XP_027343631.1">
    <property type="nucleotide sequence ID" value="XM_027487830.1"/>
</dbReference>
<feature type="site" description="Lowers pKa of active site Tyr" evidence="5">
    <location>
        <position position="88"/>
    </location>
</feature>
<evidence type="ECO:0000313" key="7">
    <source>
        <dbReference type="Proteomes" id="UP000694853"/>
    </source>
</evidence>
<dbReference type="PROSITE" id="PS00062">
    <property type="entry name" value="ALDOKETO_REDUCTASE_2"/>
    <property type="match status" value="1"/>
</dbReference>
<evidence type="ECO:0000256" key="5">
    <source>
        <dbReference type="PIRSR" id="PIRSR000097-3"/>
    </source>
</evidence>
<dbReference type="GO" id="GO:0009821">
    <property type="term" value="P:alkaloid biosynthetic process"/>
    <property type="evidence" value="ECO:0007669"/>
    <property type="project" value="UniProtKB-ARBA"/>
</dbReference>
<feature type="domain" description="NADP-dependent oxidoreductase" evidence="6">
    <location>
        <begin position="23"/>
        <end position="294"/>
    </location>
</feature>
<name>A0A8B8KIM5_ABRPR</name>
<dbReference type="AlphaFoldDB" id="A0A8B8KIM5"/>
<dbReference type="PRINTS" id="PR00069">
    <property type="entry name" value="ALDKETRDTASE"/>
</dbReference>
<dbReference type="PROSITE" id="PS00798">
    <property type="entry name" value="ALDOKETO_REDUCTASE_1"/>
    <property type="match status" value="1"/>
</dbReference>
<evidence type="ECO:0000313" key="8">
    <source>
        <dbReference type="RefSeq" id="XP_027343631.1"/>
    </source>
</evidence>
<reference evidence="7" key="1">
    <citation type="journal article" date="2019" name="Toxins">
        <title>Detection of Abrin-Like and Prepropulchellin-Like Toxin Genes and Transcripts Using Whole Genome Sequencing and Full-Length Transcript Sequencing of Abrus precatorius.</title>
        <authorList>
            <person name="Hovde B.T."/>
            <person name="Daligault H.E."/>
            <person name="Hanschen E.R."/>
            <person name="Kunde Y.A."/>
            <person name="Johnson M.B."/>
            <person name="Starkenburg S.R."/>
            <person name="Johnson S.L."/>
        </authorList>
    </citation>
    <scope>NUCLEOTIDE SEQUENCE [LARGE SCALE GENOMIC DNA]</scope>
</reference>
<dbReference type="Proteomes" id="UP000694853">
    <property type="component" value="Unplaced"/>
</dbReference>
<evidence type="ECO:0000256" key="2">
    <source>
        <dbReference type="ARBA" id="ARBA00022857"/>
    </source>
</evidence>
<protein>
    <submittedName>
        <fullName evidence="8">NAD(P)H-dependent 6'-deoxychalcone synthase-like</fullName>
    </submittedName>
</protein>
<dbReference type="PIRSF" id="PIRSF000097">
    <property type="entry name" value="AKR"/>
    <property type="match status" value="1"/>
</dbReference>
<reference evidence="8" key="2">
    <citation type="submission" date="2025-08" db="UniProtKB">
        <authorList>
            <consortium name="RefSeq"/>
        </authorList>
    </citation>
    <scope>IDENTIFICATION</scope>
    <source>
        <tissue evidence="8">Young leaves</tissue>
    </source>
</reference>
<dbReference type="GO" id="GO:0016616">
    <property type="term" value="F:oxidoreductase activity, acting on the CH-OH group of donors, NAD or NADP as acceptor"/>
    <property type="evidence" value="ECO:0007669"/>
    <property type="project" value="InterPro"/>
</dbReference>
<dbReference type="InterPro" id="IPR036812">
    <property type="entry name" value="NAD(P)_OxRdtase_dom_sf"/>
</dbReference>
<evidence type="ECO:0000256" key="4">
    <source>
        <dbReference type="PIRSR" id="PIRSR000097-2"/>
    </source>
</evidence>
<dbReference type="InterPro" id="IPR044497">
    <property type="entry name" value="AKR4A/B"/>
</dbReference>
<dbReference type="KEGG" id="aprc:113856140"/>
<dbReference type="InterPro" id="IPR018170">
    <property type="entry name" value="Aldo/ket_reductase_CS"/>
</dbReference>
<keyword evidence="7" id="KW-1185">Reference proteome</keyword>
<dbReference type="FunFam" id="3.20.20.100:FF:000013">
    <property type="entry name" value="NADPH-dependent codeinone reductase 1-1"/>
    <property type="match status" value="1"/>
</dbReference>
<feature type="binding site" evidence="4">
    <location>
        <position position="121"/>
    </location>
    <ligand>
        <name>substrate</name>
    </ligand>
</feature>
<dbReference type="InterPro" id="IPR020471">
    <property type="entry name" value="AKR"/>
</dbReference>
<dbReference type="Gene3D" id="3.20.20.100">
    <property type="entry name" value="NADP-dependent oxidoreductase domain"/>
    <property type="match status" value="1"/>
</dbReference>
<accession>A0A8B8KIM5</accession>